<evidence type="ECO:0000259" key="2">
    <source>
        <dbReference type="Pfam" id="PF05229"/>
    </source>
</evidence>
<keyword evidence="3" id="KW-0167">Capsid protein</keyword>
<reference evidence="3 4" key="1">
    <citation type="submission" date="2020-09" db="EMBL/GenBank/DDBJ databases">
        <title>Pseudoxanthomonas sp. CAU 1598 isolated from sand of Yaerae Beach.</title>
        <authorList>
            <person name="Kim W."/>
        </authorList>
    </citation>
    <scope>NUCLEOTIDE SEQUENCE [LARGE SCALE GENOMIC DNA]</scope>
    <source>
        <strain evidence="3 4">CAU 1598</strain>
    </source>
</reference>
<dbReference type="PROSITE" id="PS51257">
    <property type="entry name" value="PROKAR_LIPOPROTEIN"/>
    <property type="match status" value="1"/>
</dbReference>
<dbReference type="Pfam" id="PF05229">
    <property type="entry name" value="SCPU"/>
    <property type="match status" value="1"/>
</dbReference>
<sequence length="145" mass="15155">MTKRLSCRWLIAGCGLLPCSVLACSVTSSGVAFGAYNVFDVSPVEVAGAITVDCATPYTVSLSVSLNNGSFAPRRLDSLDDSLDYYLYTDPARTTIWGDGTSGTSTVAGSGSGSPVDHTVYGRIPALQDVKAGSYADTIIVTLEW</sequence>
<proteinExistence type="predicted"/>
<dbReference type="RefSeq" id="WP_192028013.1">
    <property type="nucleotide sequence ID" value="NZ_JACYTR010000004.1"/>
</dbReference>
<dbReference type="SMART" id="SM00972">
    <property type="entry name" value="SCPU"/>
    <property type="match status" value="1"/>
</dbReference>
<dbReference type="Proteomes" id="UP000613768">
    <property type="component" value="Unassembled WGS sequence"/>
</dbReference>
<keyword evidence="4" id="KW-1185">Reference proteome</keyword>
<accession>A0AAW3ZGV2</accession>
<evidence type="ECO:0000313" key="3">
    <source>
        <dbReference type="EMBL" id="MBD8524660.1"/>
    </source>
</evidence>
<keyword evidence="3" id="KW-0946">Virion</keyword>
<evidence type="ECO:0000256" key="1">
    <source>
        <dbReference type="SAM" id="SignalP"/>
    </source>
</evidence>
<comment type="caution">
    <text evidence="3">The sequence shown here is derived from an EMBL/GenBank/DDBJ whole genome shotgun (WGS) entry which is preliminary data.</text>
</comment>
<gene>
    <name evidence="3" type="ORF">IFO71_02800</name>
</gene>
<dbReference type="InterPro" id="IPR053167">
    <property type="entry name" value="Spore_coat_component"/>
</dbReference>
<organism evidence="3 4">
    <name type="scientific">Pseudomarimonas arenosa</name>
    <dbReference type="NCBI Taxonomy" id="2774145"/>
    <lineage>
        <taxon>Bacteria</taxon>
        <taxon>Pseudomonadati</taxon>
        <taxon>Pseudomonadota</taxon>
        <taxon>Gammaproteobacteria</taxon>
        <taxon>Lysobacterales</taxon>
        <taxon>Lysobacteraceae</taxon>
        <taxon>Pseudomarimonas</taxon>
    </lineage>
</organism>
<dbReference type="InterPro" id="IPR007893">
    <property type="entry name" value="Spore_coat_U/FanG"/>
</dbReference>
<dbReference type="EMBL" id="JACYTR010000004">
    <property type="protein sequence ID" value="MBD8524660.1"/>
    <property type="molecule type" value="Genomic_DNA"/>
</dbReference>
<dbReference type="PANTHER" id="PTHR37089">
    <property type="entry name" value="PROTEIN U-RELATED"/>
    <property type="match status" value="1"/>
</dbReference>
<dbReference type="AlphaFoldDB" id="A0AAW3ZGV2"/>
<name>A0AAW3ZGV2_9GAMM</name>
<feature type="chain" id="PRO_5043811735" evidence="1">
    <location>
        <begin position="24"/>
        <end position="145"/>
    </location>
</feature>
<feature type="signal peptide" evidence="1">
    <location>
        <begin position="1"/>
        <end position="23"/>
    </location>
</feature>
<keyword evidence="1" id="KW-0732">Signal</keyword>
<feature type="domain" description="Spore coat protein U/FanG" evidence="2">
    <location>
        <begin position="23"/>
        <end position="142"/>
    </location>
</feature>
<protein>
    <submittedName>
        <fullName evidence="3">Spore coat protein U domain-containing protein</fullName>
    </submittedName>
</protein>
<evidence type="ECO:0000313" key="4">
    <source>
        <dbReference type="Proteomes" id="UP000613768"/>
    </source>
</evidence>